<comment type="caution">
    <text evidence="2">The sequence shown here is derived from an EMBL/GenBank/DDBJ whole genome shotgun (WGS) entry which is preliminary data.</text>
</comment>
<evidence type="ECO:0000313" key="2">
    <source>
        <dbReference type="EMBL" id="RJO59966.1"/>
    </source>
</evidence>
<dbReference type="Pfam" id="PF01936">
    <property type="entry name" value="NYN"/>
    <property type="match status" value="1"/>
</dbReference>
<dbReference type="InterPro" id="IPR021139">
    <property type="entry name" value="NYN"/>
</dbReference>
<accession>A0A419DA31</accession>
<evidence type="ECO:0000313" key="3">
    <source>
        <dbReference type="Proteomes" id="UP000285655"/>
    </source>
</evidence>
<gene>
    <name evidence="2" type="ORF">C4544_06365</name>
</gene>
<dbReference type="Gene3D" id="3.40.50.1010">
    <property type="entry name" value="5'-nuclease"/>
    <property type="match status" value="1"/>
</dbReference>
<feature type="domain" description="NYN" evidence="1">
    <location>
        <begin position="7"/>
        <end position="155"/>
    </location>
</feature>
<dbReference type="Proteomes" id="UP000285655">
    <property type="component" value="Unassembled WGS sequence"/>
</dbReference>
<name>A0A419DA31_9BACT</name>
<dbReference type="CDD" id="cd10911">
    <property type="entry name" value="PIN_LabA"/>
    <property type="match status" value="1"/>
</dbReference>
<dbReference type="EMBL" id="QZJW01000055">
    <property type="protein sequence ID" value="RJO59966.1"/>
    <property type="molecule type" value="Genomic_DNA"/>
</dbReference>
<dbReference type="PANTHER" id="PTHR35458">
    <property type="entry name" value="SLR0755 PROTEIN"/>
    <property type="match status" value="1"/>
</dbReference>
<sequence length="166" mass="18705">MKNQNQRVAIFVDVQNLYYSARALYDKKVNFGEILKLGTANRQLIRAIAYTIRAESPEEQSFFDALEKLGYEVKKKDLQTFPGGHKKGDWDVGIAVDILKMAPKLDAIVLCSGDGDYEELLKHAKAEGCRAEVISFGRSTSSKLIEETDDFTDLDQLKSKILLNKK</sequence>
<organism evidence="2 3">
    <name type="scientific">candidate division WS5 bacterium</name>
    <dbReference type="NCBI Taxonomy" id="2093353"/>
    <lineage>
        <taxon>Bacteria</taxon>
        <taxon>candidate division WS5</taxon>
    </lineage>
</organism>
<reference evidence="2 3" key="1">
    <citation type="journal article" date="2017" name="ISME J.">
        <title>Energy and carbon metabolisms in a deep terrestrial subsurface fluid microbial community.</title>
        <authorList>
            <person name="Momper L."/>
            <person name="Jungbluth S.P."/>
            <person name="Lee M.D."/>
            <person name="Amend J.P."/>
        </authorList>
    </citation>
    <scope>NUCLEOTIDE SEQUENCE [LARGE SCALE GENOMIC DNA]</scope>
    <source>
        <strain evidence="2">SURF_29</strain>
    </source>
</reference>
<dbReference type="PANTHER" id="PTHR35458:SF8">
    <property type="entry name" value="SLR0650 PROTEIN"/>
    <property type="match status" value="1"/>
</dbReference>
<dbReference type="GO" id="GO:0004540">
    <property type="term" value="F:RNA nuclease activity"/>
    <property type="evidence" value="ECO:0007669"/>
    <property type="project" value="InterPro"/>
</dbReference>
<proteinExistence type="predicted"/>
<dbReference type="InterPro" id="IPR047140">
    <property type="entry name" value="LabA"/>
</dbReference>
<evidence type="ECO:0000259" key="1">
    <source>
        <dbReference type="Pfam" id="PF01936"/>
    </source>
</evidence>
<protein>
    <submittedName>
        <fullName evidence="2">NYN domain-containing protein</fullName>
    </submittedName>
</protein>
<dbReference type="AlphaFoldDB" id="A0A419DA31"/>